<gene>
    <name evidence="4" type="ORF">OFLC_LOCUS15919</name>
</gene>
<dbReference type="GO" id="GO:0005524">
    <property type="term" value="F:ATP binding"/>
    <property type="evidence" value="ECO:0007669"/>
    <property type="project" value="UniProtKB-KW"/>
</dbReference>
<keyword evidence="1" id="KW-0547">Nucleotide-binding</keyword>
<dbReference type="GO" id="GO:0000055">
    <property type="term" value="P:ribosomal large subunit export from nucleus"/>
    <property type="evidence" value="ECO:0007669"/>
    <property type="project" value="TreeGrafter"/>
</dbReference>
<dbReference type="EMBL" id="UZAJ01043248">
    <property type="protein sequence ID" value="VDP24912.1"/>
    <property type="molecule type" value="Genomic_DNA"/>
</dbReference>
<evidence type="ECO:0000313" key="4">
    <source>
        <dbReference type="EMBL" id="VDP24912.1"/>
    </source>
</evidence>
<reference evidence="4 5" key="1">
    <citation type="submission" date="2018-11" db="EMBL/GenBank/DDBJ databases">
        <authorList>
            <consortium name="Pathogen Informatics"/>
        </authorList>
    </citation>
    <scope>NUCLEOTIDE SEQUENCE [LARGE SCALE GENOMIC DNA]</scope>
</reference>
<dbReference type="Gene3D" id="3.40.50.300">
    <property type="entry name" value="P-loop containing nucleotide triphosphate hydrolases"/>
    <property type="match status" value="1"/>
</dbReference>
<sequence>MEQIAVCVNRTEPVLLVGETGVGKTAIVQLLADRIGTTLRVVNLSQHSDSSDLIGGYKPVSIPYLLKPLKKEFDELFAATFDTKRNEKFLRHLENVW</sequence>
<feature type="domain" description="ATPase dynein-related AAA" evidence="3">
    <location>
        <begin position="13"/>
        <end position="59"/>
    </location>
</feature>
<dbReference type="PROSITE" id="PS00675">
    <property type="entry name" value="SIGMA54_INTERACT_1"/>
    <property type="match status" value="1"/>
</dbReference>
<organism evidence="4 5">
    <name type="scientific">Onchocerca flexuosa</name>
    <dbReference type="NCBI Taxonomy" id="387005"/>
    <lineage>
        <taxon>Eukaryota</taxon>
        <taxon>Metazoa</taxon>
        <taxon>Ecdysozoa</taxon>
        <taxon>Nematoda</taxon>
        <taxon>Chromadorea</taxon>
        <taxon>Rhabditida</taxon>
        <taxon>Spirurina</taxon>
        <taxon>Spiruromorpha</taxon>
        <taxon>Filarioidea</taxon>
        <taxon>Onchocercidae</taxon>
        <taxon>Onchocerca</taxon>
    </lineage>
</organism>
<keyword evidence="5" id="KW-1185">Reference proteome</keyword>
<dbReference type="InterPro" id="IPR027417">
    <property type="entry name" value="P-loop_NTPase"/>
</dbReference>
<evidence type="ECO:0000259" key="3">
    <source>
        <dbReference type="Pfam" id="PF07728"/>
    </source>
</evidence>
<dbReference type="GO" id="GO:0005634">
    <property type="term" value="C:nucleus"/>
    <property type="evidence" value="ECO:0007669"/>
    <property type="project" value="TreeGrafter"/>
</dbReference>
<protein>
    <recommendedName>
        <fullName evidence="3">ATPase dynein-related AAA domain-containing protein</fullName>
    </recommendedName>
</protein>
<dbReference type="PANTHER" id="PTHR48103">
    <property type="entry name" value="MIDASIN-RELATED"/>
    <property type="match status" value="1"/>
</dbReference>
<dbReference type="Pfam" id="PF07728">
    <property type="entry name" value="AAA_5"/>
    <property type="match status" value="1"/>
</dbReference>
<proteinExistence type="predicted"/>
<evidence type="ECO:0000256" key="2">
    <source>
        <dbReference type="ARBA" id="ARBA00022840"/>
    </source>
</evidence>
<dbReference type="PANTHER" id="PTHR48103:SF2">
    <property type="entry name" value="MIDASIN"/>
    <property type="match status" value="1"/>
</dbReference>
<dbReference type="AlphaFoldDB" id="A0A3P8BFY7"/>
<name>A0A3P8BFY7_9BILA</name>
<dbReference type="Proteomes" id="UP000267606">
    <property type="component" value="Unassembled WGS sequence"/>
</dbReference>
<dbReference type="SUPFAM" id="SSF52540">
    <property type="entry name" value="P-loop containing nucleoside triphosphate hydrolases"/>
    <property type="match status" value="1"/>
</dbReference>
<evidence type="ECO:0000256" key="1">
    <source>
        <dbReference type="ARBA" id="ARBA00022741"/>
    </source>
</evidence>
<evidence type="ECO:0000313" key="5">
    <source>
        <dbReference type="Proteomes" id="UP000267606"/>
    </source>
</evidence>
<dbReference type="InterPro" id="IPR011704">
    <property type="entry name" value="ATPase_dyneun-rel_AAA"/>
</dbReference>
<dbReference type="GO" id="GO:0000027">
    <property type="term" value="P:ribosomal large subunit assembly"/>
    <property type="evidence" value="ECO:0007669"/>
    <property type="project" value="TreeGrafter"/>
</dbReference>
<accession>A0A3P8BFY7</accession>
<dbReference type="InterPro" id="IPR025662">
    <property type="entry name" value="Sigma_54_int_dom_ATP-bd_1"/>
</dbReference>
<dbReference type="GO" id="GO:0030687">
    <property type="term" value="C:preribosome, large subunit precursor"/>
    <property type="evidence" value="ECO:0007669"/>
    <property type="project" value="TreeGrafter"/>
</dbReference>
<keyword evidence="2" id="KW-0067">ATP-binding</keyword>
<dbReference type="GO" id="GO:0016887">
    <property type="term" value="F:ATP hydrolysis activity"/>
    <property type="evidence" value="ECO:0007669"/>
    <property type="project" value="InterPro"/>
</dbReference>